<dbReference type="Proteomes" id="UP000682811">
    <property type="component" value="Unassembled WGS sequence"/>
</dbReference>
<dbReference type="SUPFAM" id="SSF69255">
    <property type="entry name" value="gp5 N-terminal domain-like"/>
    <property type="match status" value="1"/>
</dbReference>
<dbReference type="AlphaFoldDB" id="A0A919YEC3"/>
<feature type="compositionally biased region" description="Low complexity" evidence="1">
    <location>
        <begin position="373"/>
        <end position="422"/>
    </location>
</feature>
<evidence type="ECO:0008006" key="4">
    <source>
        <dbReference type="Google" id="ProtNLM"/>
    </source>
</evidence>
<accession>A0A919YEC3</accession>
<sequence length="521" mass="57545">METFVTYGHIEIMPYEFVRLHEFKILKTVNDHARMICTGIISDKKRELYVRASDEETQVKAFVTDQNGNRQPLFRGIALDVEEKVVHGVHYLTVEAISHTYELDIKRHQRSFQNPKLTYTDLIEKIVSGYSKAEAMDVVSNKKPIGTFVMQYDETDWQFLKRMASHFYSPLIPAVGYGVPKFYFGLPMGLSKGEIQSTNYKVKKRVADYQTASENHIPGVRDADFIQYEVETEKLLEPGYEVTFHGHKLIVAEVLTEMKDGVLTHTAKLSPRSGLRPIKDYNRSIIGASIHGKVLSVHRDKVRAGLDMDEQQDPNTDYWFPYSTIYASADNTGWYCMPEIGDSIRIYFPSYKEEEGYAISSVKREQQHSEGKSSSTSRHATASASASGHTVAASASHSGHAAASASPAGSKSSSALSAAAPAPDRMADPAIKTLRTKYGKEIMLAPDQIVISGNGMSIVINDKTGIDIVSGKNVSINAASDIVMSSGNIQLSAGKIELSGKGNSITLDDKTTFSGTEIKMN</sequence>
<feature type="region of interest" description="Disordered" evidence="1">
    <location>
        <begin position="359"/>
        <end position="422"/>
    </location>
</feature>
<evidence type="ECO:0000313" key="2">
    <source>
        <dbReference type="EMBL" id="GIO46897.1"/>
    </source>
</evidence>
<protein>
    <recommendedName>
        <fullName evidence="4">Gp5/Type VI secretion system Vgr protein OB-fold domain-containing protein</fullName>
    </recommendedName>
</protein>
<dbReference type="Gene3D" id="3.55.50.10">
    <property type="entry name" value="Baseplate protein-like domains"/>
    <property type="match status" value="1"/>
</dbReference>
<reference evidence="2 3" key="1">
    <citation type="submission" date="2021-03" db="EMBL/GenBank/DDBJ databases">
        <title>Antimicrobial resistance genes in bacteria isolated from Japanese honey, and their potential for conferring macrolide and lincosamide resistance in the American foulbrood pathogen Paenibacillus larvae.</title>
        <authorList>
            <person name="Okamoto M."/>
            <person name="Kumagai M."/>
            <person name="Kanamori H."/>
            <person name="Takamatsu D."/>
        </authorList>
    </citation>
    <scope>NUCLEOTIDE SEQUENCE [LARGE SCALE GENOMIC DNA]</scope>
    <source>
        <strain evidence="2 3">J34TS1</strain>
    </source>
</reference>
<proteinExistence type="predicted"/>
<organism evidence="2 3">
    <name type="scientific">Paenibacillus azoreducens</name>
    <dbReference type="NCBI Taxonomy" id="116718"/>
    <lineage>
        <taxon>Bacteria</taxon>
        <taxon>Bacillati</taxon>
        <taxon>Bacillota</taxon>
        <taxon>Bacilli</taxon>
        <taxon>Bacillales</taxon>
        <taxon>Paenibacillaceae</taxon>
        <taxon>Paenibacillus</taxon>
    </lineage>
</organism>
<dbReference type="SUPFAM" id="SSF69279">
    <property type="entry name" value="Phage tail proteins"/>
    <property type="match status" value="1"/>
</dbReference>
<dbReference type="EMBL" id="BORT01000005">
    <property type="protein sequence ID" value="GIO46897.1"/>
    <property type="molecule type" value="Genomic_DNA"/>
</dbReference>
<name>A0A919YEC3_9BACL</name>
<evidence type="ECO:0000256" key="1">
    <source>
        <dbReference type="SAM" id="MobiDB-lite"/>
    </source>
</evidence>
<evidence type="ECO:0000313" key="3">
    <source>
        <dbReference type="Proteomes" id="UP000682811"/>
    </source>
</evidence>
<gene>
    <name evidence="2" type="ORF">J34TS1_16620</name>
</gene>
<feature type="compositionally biased region" description="Basic and acidic residues" evidence="1">
    <location>
        <begin position="362"/>
        <end position="371"/>
    </location>
</feature>
<dbReference type="RefSeq" id="WP_212977844.1">
    <property type="nucleotide sequence ID" value="NZ_AP025343.1"/>
</dbReference>
<keyword evidence="3" id="KW-1185">Reference proteome</keyword>
<comment type="caution">
    <text evidence="2">The sequence shown here is derived from an EMBL/GenBank/DDBJ whole genome shotgun (WGS) entry which is preliminary data.</text>
</comment>